<comment type="caution">
    <text evidence="1">The sequence shown here is derived from an EMBL/GenBank/DDBJ whole genome shotgun (WGS) entry which is preliminary data.</text>
</comment>
<evidence type="ECO:0000313" key="2">
    <source>
        <dbReference type="Proteomes" id="UP001197214"/>
    </source>
</evidence>
<evidence type="ECO:0000313" key="1">
    <source>
        <dbReference type="EMBL" id="MBW4331943.1"/>
    </source>
</evidence>
<sequence length="180" mass="19997">MKTLILLRHAKSSWDDTVSRDFDRPLNAKGERAAATMGRKLKSLGLSFDLLVASPARRVEQTLDHFARGLGRTIAPQWDRRLYLASEATLIDVARELSDAHDCVLMAGHNPGLEELVLALVPDSPDNPLREAVEIKYPTASIVALRFDVARWADIGEGQARLLHFVRPRDVDPALGPDRD</sequence>
<organism evidence="1 2">
    <name type="scientific">Stakelama flava</name>
    <dbReference type="NCBI Taxonomy" id="2860338"/>
    <lineage>
        <taxon>Bacteria</taxon>
        <taxon>Pseudomonadati</taxon>
        <taxon>Pseudomonadota</taxon>
        <taxon>Alphaproteobacteria</taxon>
        <taxon>Sphingomonadales</taxon>
        <taxon>Sphingomonadaceae</taxon>
        <taxon>Stakelama</taxon>
    </lineage>
</organism>
<dbReference type="InterPro" id="IPR013078">
    <property type="entry name" value="His_Pase_superF_clade-1"/>
</dbReference>
<dbReference type="PANTHER" id="PTHR47623:SF1">
    <property type="entry name" value="OS09G0287300 PROTEIN"/>
    <property type="match status" value="1"/>
</dbReference>
<dbReference type="CDD" id="cd07067">
    <property type="entry name" value="HP_PGM_like"/>
    <property type="match status" value="1"/>
</dbReference>
<dbReference type="SMART" id="SM00855">
    <property type="entry name" value="PGAM"/>
    <property type="match status" value="1"/>
</dbReference>
<accession>A0ABS6XNZ8</accession>
<reference evidence="1 2" key="1">
    <citation type="submission" date="2021-07" db="EMBL/GenBank/DDBJ databases">
        <title>Stakelama flava sp. nov., a novel endophytic bacterium isolated from branch of Kandelia candel.</title>
        <authorList>
            <person name="Tuo L."/>
        </authorList>
    </citation>
    <scope>NUCLEOTIDE SEQUENCE [LARGE SCALE GENOMIC DNA]</scope>
    <source>
        <strain evidence="1 2">CBK3Z-3</strain>
    </source>
</reference>
<dbReference type="PANTHER" id="PTHR47623">
    <property type="entry name" value="OS09G0287300 PROTEIN"/>
    <property type="match status" value="1"/>
</dbReference>
<dbReference type="EMBL" id="JAHWZX010000015">
    <property type="protein sequence ID" value="MBW4331943.1"/>
    <property type="molecule type" value="Genomic_DNA"/>
</dbReference>
<dbReference type="Pfam" id="PF00300">
    <property type="entry name" value="His_Phos_1"/>
    <property type="match status" value="1"/>
</dbReference>
<protein>
    <submittedName>
        <fullName evidence="1">Histidine phosphatase family protein</fullName>
    </submittedName>
</protein>
<gene>
    <name evidence="1" type="ORF">KY084_13810</name>
</gene>
<name>A0ABS6XNZ8_9SPHN</name>
<dbReference type="Proteomes" id="UP001197214">
    <property type="component" value="Unassembled WGS sequence"/>
</dbReference>
<dbReference type="RefSeq" id="WP_219239067.1">
    <property type="nucleotide sequence ID" value="NZ_JAHWZX010000015.1"/>
</dbReference>
<keyword evidence="2" id="KW-1185">Reference proteome</keyword>
<proteinExistence type="predicted"/>